<keyword evidence="2" id="KW-0813">Transport</keyword>
<dbReference type="Pfam" id="PF00359">
    <property type="entry name" value="PTS_EIIA_2"/>
    <property type="match status" value="1"/>
</dbReference>
<dbReference type="RefSeq" id="WP_010769319.1">
    <property type="nucleotide sequence ID" value="NZ_ASWE01000001.1"/>
</dbReference>
<keyword evidence="5" id="KW-0808">Transferase</keyword>
<keyword evidence="7" id="KW-0418">Kinase</keyword>
<reference evidence="12 13" key="1">
    <citation type="submission" date="2013-02" db="EMBL/GenBank/DDBJ databases">
        <title>The Genome Sequence of Enterococcus phoeniculicola BAA-412.</title>
        <authorList>
            <consortium name="The Broad Institute Genome Sequencing Platform"/>
            <consortium name="The Broad Institute Genome Sequencing Center for Infectious Disease"/>
            <person name="Earl A.M."/>
            <person name="Gilmore M.S."/>
            <person name="Lebreton F."/>
            <person name="Walker B."/>
            <person name="Young S.K."/>
            <person name="Zeng Q."/>
            <person name="Gargeya S."/>
            <person name="Fitzgerald M."/>
            <person name="Haas B."/>
            <person name="Abouelleil A."/>
            <person name="Alvarado L."/>
            <person name="Arachchi H.M."/>
            <person name="Berlin A.M."/>
            <person name="Chapman S.B."/>
            <person name="Dewar J."/>
            <person name="Goldberg J."/>
            <person name="Griggs A."/>
            <person name="Gujja S."/>
            <person name="Hansen M."/>
            <person name="Howarth C."/>
            <person name="Imamovic A."/>
            <person name="Larimer J."/>
            <person name="McCowan C."/>
            <person name="Murphy C."/>
            <person name="Neiman D."/>
            <person name="Pearson M."/>
            <person name="Priest M."/>
            <person name="Roberts A."/>
            <person name="Saif S."/>
            <person name="Shea T."/>
            <person name="Sisk P."/>
            <person name="Sykes S."/>
            <person name="Wortman J."/>
            <person name="Nusbaum C."/>
            <person name="Birren B."/>
        </authorList>
    </citation>
    <scope>NUCLEOTIDE SEQUENCE [LARGE SCALE GENOMIC DNA]</scope>
    <source>
        <strain evidence="12 13">ATCC BAA-412</strain>
    </source>
</reference>
<organism evidence="12 13">
    <name type="scientific">Enterococcus phoeniculicola ATCC BAA-412</name>
    <dbReference type="NCBI Taxonomy" id="1158610"/>
    <lineage>
        <taxon>Bacteria</taxon>
        <taxon>Bacillati</taxon>
        <taxon>Bacillota</taxon>
        <taxon>Bacilli</taxon>
        <taxon>Lactobacillales</taxon>
        <taxon>Enterococcaceae</taxon>
        <taxon>Enterococcus</taxon>
    </lineage>
</organism>
<dbReference type="HOGENOM" id="CLU_072531_2_0_9"/>
<dbReference type="Proteomes" id="UP000013785">
    <property type="component" value="Unassembled WGS sequence"/>
</dbReference>
<evidence type="ECO:0000256" key="6">
    <source>
        <dbReference type="ARBA" id="ARBA00022683"/>
    </source>
</evidence>
<evidence type="ECO:0000259" key="11">
    <source>
        <dbReference type="PROSITE" id="PS51094"/>
    </source>
</evidence>
<evidence type="ECO:0000256" key="1">
    <source>
        <dbReference type="ARBA" id="ARBA00004496"/>
    </source>
</evidence>
<keyword evidence="4" id="KW-0597">Phosphoprotein</keyword>
<dbReference type="AlphaFoldDB" id="R3W3W0"/>
<dbReference type="GO" id="GO:0009401">
    <property type="term" value="P:phosphoenolpyruvate-dependent sugar phosphotransferase system"/>
    <property type="evidence" value="ECO:0007669"/>
    <property type="project" value="UniProtKB-KW"/>
</dbReference>
<dbReference type="STRING" id="154621.RV11_GL001882"/>
<comment type="subcellular location">
    <subcellularLocation>
        <location evidence="1">Cytoplasm</location>
    </subcellularLocation>
</comment>
<dbReference type="InterPro" id="IPR002178">
    <property type="entry name" value="PTS_EIIA_type-2_dom"/>
</dbReference>
<dbReference type="PANTHER" id="PTHR36203:SF1">
    <property type="entry name" value="ASCORBATE-SPECIFIC PTS SYSTEM EIIA COMPONENT"/>
    <property type="match status" value="1"/>
</dbReference>
<dbReference type="OrthoDB" id="369398at2"/>
<proteinExistence type="predicted"/>
<sequence length="143" mass="16296">MSELNKLLPENHIQVVKSAKDWRQAVTIASQPLLKEKLITLTYLENMIESVKKNGPYMVLTDYFALMHAKPGEGVNQQSMSLLVTKDSIDLEGKPVKIFLILAAKDNESHLSSLQDIMNVFMDNNQYKTILHGKKEELVHLFK</sequence>
<evidence type="ECO:0000313" key="12">
    <source>
        <dbReference type="EMBL" id="EOL42332.1"/>
    </source>
</evidence>
<dbReference type="SUPFAM" id="SSF55804">
    <property type="entry name" value="Phoshotransferase/anion transport protein"/>
    <property type="match status" value="1"/>
</dbReference>
<evidence type="ECO:0000256" key="3">
    <source>
        <dbReference type="ARBA" id="ARBA00022490"/>
    </source>
</evidence>
<evidence type="ECO:0000256" key="10">
    <source>
        <dbReference type="ARBA" id="ARBA00042072"/>
    </source>
</evidence>
<dbReference type="Gene3D" id="3.40.930.10">
    <property type="entry name" value="Mannitol-specific EII, Chain A"/>
    <property type="match status" value="1"/>
</dbReference>
<accession>R3W3W0</accession>
<evidence type="ECO:0000256" key="4">
    <source>
        <dbReference type="ARBA" id="ARBA00022553"/>
    </source>
</evidence>
<protein>
    <recommendedName>
        <fullName evidence="9">Ascorbate-specific PTS system EIIA component</fullName>
    </recommendedName>
    <alternativeName>
        <fullName evidence="10">Ascorbate-specific phosphotransferase enzyme IIA component</fullName>
    </alternativeName>
</protein>
<dbReference type="GO" id="GO:0016301">
    <property type="term" value="F:kinase activity"/>
    <property type="evidence" value="ECO:0007669"/>
    <property type="project" value="UniProtKB-KW"/>
</dbReference>
<dbReference type="EMBL" id="AJAT01000017">
    <property type="protein sequence ID" value="EOL42332.1"/>
    <property type="molecule type" value="Genomic_DNA"/>
</dbReference>
<keyword evidence="13" id="KW-1185">Reference proteome</keyword>
<dbReference type="PATRIC" id="fig|1158610.3.peg.2666"/>
<evidence type="ECO:0000256" key="8">
    <source>
        <dbReference type="ARBA" id="ARBA00037387"/>
    </source>
</evidence>
<dbReference type="GO" id="GO:0005737">
    <property type="term" value="C:cytoplasm"/>
    <property type="evidence" value="ECO:0007669"/>
    <property type="project" value="UniProtKB-SubCell"/>
</dbReference>
<evidence type="ECO:0000256" key="5">
    <source>
        <dbReference type="ARBA" id="ARBA00022679"/>
    </source>
</evidence>
<keyword evidence="6" id="KW-0598">Phosphotransferase system</keyword>
<dbReference type="PANTHER" id="PTHR36203">
    <property type="entry name" value="ASCORBATE-SPECIFIC PTS SYSTEM EIIA COMPONENT"/>
    <property type="match status" value="1"/>
</dbReference>
<dbReference type="PROSITE" id="PS51094">
    <property type="entry name" value="PTS_EIIA_TYPE_2"/>
    <property type="match status" value="1"/>
</dbReference>
<dbReference type="InterPro" id="IPR016152">
    <property type="entry name" value="PTrfase/Anion_transptr"/>
</dbReference>
<evidence type="ECO:0000313" key="13">
    <source>
        <dbReference type="Proteomes" id="UP000013785"/>
    </source>
</evidence>
<evidence type="ECO:0000256" key="9">
    <source>
        <dbReference type="ARBA" id="ARBA00041175"/>
    </source>
</evidence>
<comment type="function">
    <text evidence="8">The phosphoenolpyruvate-dependent sugar phosphotransferase system (sugar PTS), a major carbohydrate active transport system, catalyzes the phosphorylation of incoming sugar substrates concomitantly with their translocation across the cell membrane. The enzyme II UlaABC PTS system is involved in ascorbate transport.</text>
</comment>
<evidence type="ECO:0000256" key="7">
    <source>
        <dbReference type="ARBA" id="ARBA00022777"/>
    </source>
</evidence>
<keyword evidence="3" id="KW-0963">Cytoplasm</keyword>
<evidence type="ECO:0000256" key="2">
    <source>
        <dbReference type="ARBA" id="ARBA00022448"/>
    </source>
</evidence>
<dbReference type="eggNOG" id="COG1762">
    <property type="taxonomic scope" value="Bacteria"/>
</dbReference>
<name>R3W3W0_9ENTE</name>
<comment type="caution">
    <text evidence="12">The sequence shown here is derived from an EMBL/GenBank/DDBJ whole genome shotgun (WGS) entry which is preliminary data.</text>
</comment>
<gene>
    <name evidence="12" type="ORF">UC3_02684</name>
</gene>
<dbReference type="InterPro" id="IPR051351">
    <property type="entry name" value="Ascorbate-PTS_EIIA_comp"/>
</dbReference>
<feature type="domain" description="PTS EIIA type-2" evidence="11">
    <location>
        <begin position="6"/>
        <end position="143"/>
    </location>
</feature>